<evidence type="ECO:0000313" key="2">
    <source>
        <dbReference type="Proteomes" id="UP000002505"/>
    </source>
</evidence>
<dbReference type="OrthoDB" id="4954978at2"/>
<accession>B8HDD8</accession>
<reference evidence="1" key="1">
    <citation type="submission" date="2009-01" db="EMBL/GenBank/DDBJ databases">
        <title>Complete sequence of chromosome of Arthrobacter chlorophenolicus A6.</title>
        <authorList>
            <consortium name="US DOE Joint Genome Institute"/>
            <person name="Lucas S."/>
            <person name="Copeland A."/>
            <person name="Lapidus A."/>
            <person name="Glavina del Rio T."/>
            <person name="Tice H."/>
            <person name="Bruce D."/>
            <person name="Goodwin L."/>
            <person name="Pitluck S."/>
            <person name="Goltsman E."/>
            <person name="Clum A."/>
            <person name="Larimer F."/>
            <person name="Land M."/>
            <person name="Hauser L."/>
            <person name="Kyrpides N."/>
            <person name="Mikhailova N."/>
            <person name="Jansson J."/>
            <person name="Richardson P."/>
        </authorList>
    </citation>
    <scope>NUCLEOTIDE SEQUENCE [LARGE SCALE GENOMIC DNA]</scope>
    <source>
        <strain evidence="1">A6</strain>
    </source>
</reference>
<evidence type="ECO:0000313" key="1">
    <source>
        <dbReference type="EMBL" id="ACL38943.1"/>
    </source>
</evidence>
<sequence length="102" mass="11310">MSRNQHNVEVFRDEIIAVAAELRAVARSEQDKQRIEVADWLDEQFIGISDPRVLREATRNALTLFQGGMGSFQDVGTEASAHAVSRLRSALVRGLDTGVRDS</sequence>
<proteinExistence type="predicted"/>
<organism evidence="1 2">
    <name type="scientific">Pseudarthrobacter chlorophenolicus (strain ATCC 700700 / DSM 12829 / CIP 107037 / JCM 12360 / KCTC 9906 / NCIMB 13794 / A6)</name>
    <name type="common">Arthrobacter chlorophenolicus</name>
    <dbReference type="NCBI Taxonomy" id="452863"/>
    <lineage>
        <taxon>Bacteria</taxon>
        <taxon>Bacillati</taxon>
        <taxon>Actinomycetota</taxon>
        <taxon>Actinomycetes</taxon>
        <taxon>Micrococcales</taxon>
        <taxon>Micrococcaceae</taxon>
        <taxon>Pseudarthrobacter</taxon>
    </lineage>
</organism>
<dbReference type="AlphaFoldDB" id="B8HDD8"/>
<keyword evidence="2" id="KW-1185">Reference proteome</keyword>
<protein>
    <submittedName>
        <fullName evidence="1">Uncharacterized protein</fullName>
    </submittedName>
</protein>
<name>B8HDD8_PSECP</name>
<dbReference type="Proteomes" id="UP000002505">
    <property type="component" value="Chromosome"/>
</dbReference>
<dbReference type="KEGG" id="ach:Achl_0948"/>
<gene>
    <name evidence="1" type="ordered locus">Achl_0948</name>
</gene>
<dbReference type="RefSeq" id="WP_015936166.1">
    <property type="nucleotide sequence ID" value="NC_011886.1"/>
</dbReference>
<dbReference type="HOGENOM" id="CLU_2340732_0_0_11"/>
<dbReference type="EMBL" id="CP001341">
    <property type="protein sequence ID" value="ACL38943.1"/>
    <property type="molecule type" value="Genomic_DNA"/>
</dbReference>